<protein>
    <recommendedName>
        <fullName evidence="1">RNA ligase domain-containing protein</fullName>
    </recommendedName>
</protein>
<dbReference type="PATRIC" id="fig|1246995.3.peg.130"/>
<dbReference type="KEGG" id="afs:AFR_00645"/>
<sequence length="252" mass="27534">MDLRALNSLTKYPSIPTYHLLDPRNGGLQDESVVFSGPVVGTEKVDGTNARIILVPGGDWVLGSREELLCAKGDLIGNPSQGIVAALKPVAEALAPVDDERIRVFYVELYGGKVGSAAKQYTTNPARFGWRLFDVLELRDHAEQLSWPTERISAWREGGGQPFLAEESLAAAAADAGLELTPRLFTVDASELPTDLEKTNAWLGEHLPATRVRLDDGAQGGAEGIVLRTMDRGVIAKARFQDYARTLKRRRR</sequence>
<keyword evidence="3" id="KW-1185">Reference proteome</keyword>
<dbReference type="Gene3D" id="3.30.470.30">
    <property type="entry name" value="DNA ligase/mRNA capping enzyme"/>
    <property type="match status" value="1"/>
</dbReference>
<evidence type="ECO:0000259" key="1">
    <source>
        <dbReference type="Pfam" id="PF09414"/>
    </source>
</evidence>
<gene>
    <name evidence="2" type="ORF">AFR_00645</name>
</gene>
<dbReference type="EMBL" id="CP006272">
    <property type="protein sequence ID" value="AGZ38418.1"/>
    <property type="molecule type" value="Genomic_DNA"/>
</dbReference>
<dbReference type="AlphaFoldDB" id="U5VN66"/>
<organism evidence="2 3">
    <name type="scientific">Actinoplanes friuliensis DSM 7358</name>
    <dbReference type="NCBI Taxonomy" id="1246995"/>
    <lineage>
        <taxon>Bacteria</taxon>
        <taxon>Bacillati</taxon>
        <taxon>Actinomycetota</taxon>
        <taxon>Actinomycetes</taxon>
        <taxon>Micromonosporales</taxon>
        <taxon>Micromonosporaceae</taxon>
        <taxon>Actinoplanes</taxon>
    </lineage>
</organism>
<dbReference type="InterPro" id="IPR021122">
    <property type="entry name" value="RNA_ligase_dom_REL/Rnl2"/>
</dbReference>
<dbReference type="Proteomes" id="UP000017746">
    <property type="component" value="Chromosome"/>
</dbReference>
<proteinExistence type="predicted"/>
<name>U5VN66_9ACTN</name>
<dbReference type="HOGENOM" id="CLU_1072964_0_0_11"/>
<accession>U5VN66</accession>
<dbReference type="SUPFAM" id="SSF56091">
    <property type="entry name" value="DNA ligase/mRNA capping enzyme, catalytic domain"/>
    <property type="match status" value="1"/>
</dbReference>
<dbReference type="Pfam" id="PF09414">
    <property type="entry name" value="RNA_ligase"/>
    <property type="match status" value="1"/>
</dbReference>
<dbReference type="eggNOG" id="ENOG502ZC8X">
    <property type="taxonomic scope" value="Bacteria"/>
</dbReference>
<reference evidence="2 3" key="1">
    <citation type="journal article" date="2014" name="J. Biotechnol.">
        <title>Complete genome sequence of the actinobacterium Actinoplanes friuliensis HAG 010964, producer of the lipopeptide antibiotic friulimycin.</title>
        <authorList>
            <person name="Ruckert C."/>
            <person name="Szczepanowski R."/>
            <person name="Albersmeier A."/>
            <person name="Goesmann A."/>
            <person name="Fischer N."/>
            <person name="Steinkamper A."/>
            <person name="Puhler A."/>
            <person name="Biener R."/>
            <person name="Schwartz D."/>
            <person name="Kalinowski J."/>
        </authorList>
    </citation>
    <scope>NUCLEOTIDE SEQUENCE [LARGE SCALE GENOMIC DNA]</scope>
    <source>
        <strain evidence="2 3">DSM 7358</strain>
    </source>
</reference>
<evidence type="ECO:0000313" key="3">
    <source>
        <dbReference type="Proteomes" id="UP000017746"/>
    </source>
</evidence>
<evidence type="ECO:0000313" key="2">
    <source>
        <dbReference type="EMBL" id="AGZ38418.1"/>
    </source>
</evidence>
<feature type="domain" description="RNA ligase" evidence="1">
    <location>
        <begin position="38"/>
        <end position="238"/>
    </location>
</feature>